<reference evidence="3" key="1">
    <citation type="submission" date="2022-06" db="EMBL/GenBank/DDBJ databases">
        <title>Aeoliella straminimaris, a novel planctomycete from sediments.</title>
        <authorList>
            <person name="Vitorino I.R."/>
            <person name="Lage O.M."/>
        </authorList>
    </citation>
    <scope>NUCLEOTIDE SEQUENCE</scope>
    <source>
        <strain evidence="3">ICT_H6.2</strain>
    </source>
</reference>
<feature type="transmembrane region" description="Helical" evidence="2">
    <location>
        <begin position="39"/>
        <end position="59"/>
    </location>
</feature>
<evidence type="ECO:0000256" key="2">
    <source>
        <dbReference type="SAM" id="Phobius"/>
    </source>
</evidence>
<name>A0A9X2F9F2_9BACT</name>
<evidence type="ECO:0000256" key="1">
    <source>
        <dbReference type="SAM" id="Coils"/>
    </source>
</evidence>
<keyword evidence="1" id="KW-0175">Coiled coil</keyword>
<organism evidence="3 4">
    <name type="scientific">Aeoliella straminimaris</name>
    <dbReference type="NCBI Taxonomy" id="2954799"/>
    <lineage>
        <taxon>Bacteria</taxon>
        <taxon>Pseudomonadati</taxon>
        <taxon>Planctomycetota</taxon>
        <taxon>Planctomycetia</taxon>
        <taxon>Pirellulales</taxon>
        <taxon>Lacipirellulaceae</taxon>
        <taxon>Aeoliella</taxon>
    </lineage>
</organism>
<dbReference type="EMBL" id="JAMXLR010000038">
    <property type="protein sequence ID" value="MCO6044745.1"/>
    <property type="molecule type" value="Genomic_DNA"/>
</dbReference>
<dbReference type="PANTHER" id="PTHR30386:SF18">
    <property type="entry name" value="INNER MEMBRANE PROTEIN YIAV-RELATED"/>
    <property type="match status" value="1"/>
</dbReference>
<proteinExistence type="predicted"/>
<keyword evidence="2" id="KW-1133">Transmembrane helix</keyword>
<keyword evidence="2" id="KW-0472">Membrane</keyword>
<feature type="coiled-coil region" evidence="1">
    <location>
        <begin position="119"/>
        <end position="146"/>
    </location>
</feature>
<keyword evidence="2" id="KW-0812">Transmembrane</keyword>
<evidence type="ECO:0000313" key="3">
    <source>
        <dbReference type="EMBL" id="MCO6044745.1"/>
    </source>
</evidence>
<protein>
    <submittedName>
        <fullName evidence="3">HlyD family secretion protein</fullName>
    </submittedName>
</protein>
<dbReference type="RefSeq" id="WP_252852861.1">
    <property type="nucleotide sequence ID" value="NZ_JAMXLR010000038.1"/>
</dbReference>
<dbReference type="AlphaFoldDB" id="A0A9X2F9F2"/>
<gene>
    <name evidence="3" type="ORF">NG895_12580</name>
</gene>
<dbReference type="InterPro" id="IPR050739">
    <property type="entry name" value="MFP"/>
</dbReference>
<comment type="caution">
    <text evidence="3">The sequence shown here is derived from an EMBL/GenBank/DDBJ whole genome shotgun (WGS) entry which is preliminary data.</text>
</comment>
<dbReference type="PANTHER" id="PTHR30386">
    <property type="entry name" value="MEMBRANE FUSION SUBUNIT OF EMRAB-TOLC MULTIDRUG EFFLUX PUMP"/>
    <property type="match status" value="1"/>
</dbReference>
<keyword evidence="4" id="KW-1185">Reference proteome</keyword>
<sequence>MSNLAKRVSKPRVLGDAAYNEEMFPALRLARAGRLVRRLGKALLVTMFLLVVAMLFAPWQQSIRGRGDVIAFDPFERPQSVQAPVKGRIAERGEGVQENAYVEKGQLLFRIEDQDPLYLSRLEQQVTNVESEIRVAKSRLERARELRDNNLRIVDVTSEELEAMQTARDELVQAYDRFVLQAQNKVEAERNKLTATLAKLSQAEADYNRKNALFQEGIESQLKQQEAEQKYRDARAYVKVAEQEVDNAVNGVEGKKNERESKRQEWQAKINKVQSQLEKARADVAKAEIDINKTDEEINQKQSKLLDQQRKVAVQRTQEVVAPRDGYIMNLTVFDSSSIVKPGDQLCRIVPKTEQPAVQVWVAGNDAPLIAPGRKVRLQFEGWPAIQFSGWPSVAVGTFGGEVALVDPTDNGMGKFRVVIVPDPDPEEDPWPEYPYLRQGVQANSWILLDQVPLGYEIWRRMNGFPPALKSKQDAEKPKPPKIKI</sequence>
<feature type="coiled-coil region" evidence="1">
    <location>
        <begin position="183"/>
        <end position="311"/>
    </location>
</feature>
<evidence type="ECO:0000313" key="4">
    <source>
        <dbReference type="Proteomes" id="UP001155241"/>
    </source>
</evidence>
<dbReference type="Proteomes" id="UP001155241">
    <property type="component" value="Unassembled WGS sequence"/>
</dbReference>
<dbReference type="Gene3D" id="2.40.50.100">
    <property type="match status" value="1"/>
</dbReference>
<accession>A0A9X2F9F2</accession>